<reference evidence="4" key="1">
    <citation type="journal article" date="2010" name="BMC Plant Biol.">
        <title>Comparison of homoeolocus organisation in paired BAC clones from white clover (Trifolium repens L.) and microcolinearity with model legume species.</title>
        <authorList>
            <person name="Hand M.L."/>
            <person name="Cogan N.O."/>
            <person name="Sawbridge T.I."/>
            <person name="Spangenberg G.C."/>
            <person name="Forster J.W."/>
        </authorList>
    </citation>
    <scope>NUCLEOTIDE SEQUENCE</scope>
</reference>
<keyword evidence="1" id="KW-0880">Kelch repeat</keyword>
<dbReference type="EMBL" id="GU443961">
    <property type="protein sequence ID" value="ADD09574.1"/>
    <property type="molecule type" value="Genomic_DNA"/>
</dbReference>
<keyword evidence="2" id="KW-0677">Repeat</keyword>
<organism evidence="4">
    <name type="scientific">Trifolium repens</name>
    <name type="common">Creeping white clover</name>
    <dbReference type="NCBI Taxonomy" id="3899"/>
    <lineage>
        <taxon>Eukaryota</taxon>
        <taxon>Viridiplantae</taxon>
        <taxon>Streptophyta</taxon>
        <taxon>Embryophyta</taxon>
        <taxon>Tracheophyta</taxon>
        <taxon>Spermatophyta</taxon>
        <taxon>Magnoliopsida</taxon>
        <taxon>eudicotyledons</taxon>
        <taxon>Gunneridae</taxon>
        <taxon>Pentapetalae</taxon>
        <taxon>rosids</taxon>
        <taxon>fabids</taxon>
        <taxon>Fabales</taxon>
        <taxon>Fabaceae</taxon>
        <taxon>Papilionoideae</taxon>
        <taxon>50 kb inversion clade</taxon>
        <taxon>NPAAA clade</taxon>
        <taxon>Hologalegina</taxon>
        <taxon>IRL clade</taxon>
        <taxon>Trifolieae</taxon>
        <taxon>Trifolium</taxon>
    </lineage>
</organism>
<evidence type="ECO:0000256" key="1">
    <source>
        <dbReference type="ARBA" id="ARBA00022441"/>
    </source>
</evidence>
<dbReference type="InterPro" id="IPR015915">
    <property type="entry name" value="Kelch-typ_b-propeller"/>
</dbReference>
<dbReference type="InterPro" id="IPR050796">
    <property type="entry name" value="SCF_F-box_component"/>
</dbReference>
<accession>D3YBC3</accession>
<dbReference type="InterPro" id="IPR001810">
    <property type="entry name" value="F-box_dom"/>
</dbReference>
<dbReference type="InterPro" id="IPR036047">
    <property type="entry name" value="F-box-like_dom_sf"/>
</dbReference>
<dbReference type="Pfam" id="PF00646">
    <property type="entry name" value="F-box"/>
    <property type="match status" value="1"/>
</dbReference>
<dbReference type="CDD" id="cd22157">
    <property type="entry name" value="F-box_AtFBW1-like"/>
    <property type="match status" value="1"/>
</dbReference>
<evidence type="ECO:0000256" key="2">
    <source>
        <dbReference type="ARBA" id="ARBA00022737"/>
    </source>
</evidence>
<evidence type="ECO:0000313" key="4">
    <source>
        <dbReference type="EMBL" id="ADD09574.1"/>
    </source>
</evidence>
<dbReference type="Pfam" id="PF07734">
    <property type="entry name" value="FBA_1"/>
    <property type="match status" value="1"/>
</dbReference>
<dbReference type="FunFam" id="1.20.1280.50:FF:000008">
    <property type="entry name" value="F-box only protein 6"/>
    <property type="match status" value="1"/>
</dbReference>
<dbReference type="PROSITE" id="PS50181">
    <property type="entry name" value="FBOX"/>
    <property type="match status" value="1"/>
</dbReference>
<proteinExistence type="predicted"/>
<evidence type="ECO:0000259" key="3">
    <source>
        <dbReference type="PROSITE" id="PS50181"/>
    </source>
</evidence>
<protein>
    <submittedName>
        <fullName evidence="4">F-box family protein</fullName>
    </submittedName>
</protein>
<dbReference type="Gene3D" id="2.120.10.80">
    <property type="entry name" value="Kelch-type beta propeller"/>
    <property type="match status" value="1"/>
</dbReference>
<dbReference type="AlphaFoldDB" id="D3YBC3"/>
<dbReference type="InterPro" id="IPR006527">
    <property type="entry name" value="F-box-assoc_dom_typ1"/>
</dbReference>
<sequence length="370" mass="42790">MAAENFGGFSLMECISTKRSRRDRNIIMKPQIWENFPEDLFKVVLARLPIATVIRFRIVCHQWNNLITSQSFSQYHAQVSQANPWFYLALGDASYKVTLQKINYKFVYDPFTKRWYNSSTFKIPALPVSSAGGLVCSFDHRNMYVCNPLTKSVKKLPTGSIMRQRHSLMTMNKSGDYRVLRFSHSEYEIYDSVTKIWGHLGSIPEFVQSNLYFSNPVSIDDTIYFKDIGLERIVSCNTSTGVWAQHFIQVPLQSFFLRLAESDGRIMLVGMLRKNDARYVCIWEVQKVTLLLKEVDRFRFSKSYGILRGLTCWGNNGLLLCCLRSYTMYHIVTYNIATRKWVKDHVPNGSKLVEKNIFGTAFQPCLTAMP</sequence>
<dbReference type="SMART" id="SM00256">
    <property type="entry name" value="FBOX"/>
    <property type="match status" value="1"/>
</dbReference>
<dbReference type="SUPFAM" id="SSF117281">
    <property type="entry name" value="Kelch motif"/>
    <property type="match status" value="1"/>
</dbReference>
<feature type="domain" description="F-box" evidence="3">
    <location>
        <begin position="30"/>
        <end position="75"/>
    </location>
</feature>
<dbReference type="PANTHER" id="PTHR31672:SF12">
    <property type="entry name" value="F-BOX DOMAIN-CONTAINING PROTEIN"/>
    <property type="match status" value="1"/>
</dbReference>
<dbReference type="PANTHER" id="PTHR31672">
    <property type="entry name" value="BNACNNG10540D PROTEIN"/>
    <property type="match status" value="1"/>
</dbReference>
<dbReference type="SUPFAM" id="SSF81383">
    <property type="entry name" value="F-box domain"/>
    <property type="match status" value="1"/>
</dbReference>
<name>D3YBC3_TRIRP</name>